<evidence type="ECO:0000256" key="7">
    <source>
        <dbReference type="ARBA" id="ARBA00022840"/>
    </source>
</evidence>
<comment type="catalytic activity">
    <reaction evidence="9">
        <text>L-seryl-[protein] + ATP = O-phospho-L-seryl-[protein] + ADP + H(+)</text>
        <dbReference type="Rhea" id="RHEA:17989"/>
        <dbReference type="Rhea" id="RHEA-COMP:9863"/>
        <dbReference type="Rhea" id="RHEA-COMP:11604"/>
        <dbReference type="ChEBI" id="CHEBI:15378"/>
        <dbReference type="ChEBI" id="CHEBI:29999"/>
        <dbReference type="ChEBI" id="CHEBI:30616"/>
        <dbReference type="ChEBI" id="CHEBI:83421"/>
        <dbReference type="ChEBI" id="CHEBI:456216"/>
        <dbReference type="EC" id="2.7.11.1"/>
    </reaction>
</comment>
<feature type="compositionally biased region" description="Basic residues" evidence="10">
    <location>
        <begin position="916"/>
        <end position="932"/>
    </location>
</feature>
<dbReference type="AlphaFoldDB" id="A0A401SMI7"/>
<evidence type="ECO:0000256" key="9">
    <source>
        <dbReference type="ARBA" id="ARBA00048679"/>
    </source>
</evidence>
<dbReference type="STRING" id="137246.A0A401SMI7"/>
<dbReference type="Proteomes" id="UP000287033">
    <property type="component" value="Unassembled WGS sequence"/>
</dbReference>
<feature type="compositionally biased region" description="Low complexity" evidence="10">
    <location>
        <begin position="948"/>
        <end position="961"/>
    </location>
</feature>
<proteinExistence type="predicted"/>
<dbReference type="PROSITE" id="PS50011">
    <property type="entry name" value="PROTEIN_KINASE_DOM"/>
    <property type="match status" value="1"/>
</dbReference>
<evidence type="ECO:0000256" key="3">
    <source>
        <dbReference type="ARBA" id="ARBA00022553"/>
    </source>
</evidence>
<keyword evidence="7" id="KW-0067">ATP-binding</keyword>
<dbReference type="InterPro" id="IPR008271">
    <property type="entry name" value="Ser/Thr_kinase_AS"/>
</dbReference>
<evidence type="ECO:0000313" key="12">
    <source>
        <dbReference type="EMBL" id="GCC31588.1"/>
    </source>
</evidence>
<dbReference type="SUPFAM" id="SSF56112">
    <property type="entry name" value="Protein kinase-like (PK-like)"/>
    <property type="match status" value="1"/>
</dbReference>
<dbReference type="InterPro" id="IPR011009">
    <property type="entry name" value="Kinase-like_dom_sf"/>
</dbReference>
<feature type="region of interest" description="Disordered" evidence="10">
    <location>
        <begin position="731"/>
        <end position="752"/>
    </location>
</feature>
<dbReference type="InterPro" id="IPR000719">
    <property type="entry name" value="Prot_kinase_dom"/>
</dbReference>
<keyword evidence="13" id="KW-1185">Reference proteome</keyword>
<dbReference type="PANTHER" id="PTHR47907">
    <property type="entry name" value="PROTEIN KINASE DOMAIN-CONTAINING PROTEIN"/>
    <property type="match status" value="1"/>
</dbReference>
<evidence type="ECO:0000259" key="11">
    <source>
        <dbReference type="PROSITE" id="PS50011"/>
    </source>
</evidence>
<feature type="region of interest" description="Disordered" evidence="10">
    <location>
        <begin position="677"/>
        <end position="716"/>
    </location>
</feature>
<comment type="caution">
    <text evidence="12">The sequence shown here is derived from an EMBL/GenBank/DDBJ whole genome shotgun (WGS) entry which is preliminary data.</text>
</comment>
<keyword evidence="5" id="KW-0547">Nucleotide-binding</keyword>
<feature type="compositionally biased region" description="Basic and acidic residues" evidence="10">
    <location>
        <begin position="741"/>
        <end position="752"/>
    </location>
</feature>
<reference evidence="12 13" key="1">
    <citation type="journal article" date="2018" name="Nat. Ecol. Evol.">
        <title>Shark genomes provide insights into elasmobranch evolution and the origin of vertebrates.</title>
        <authorList>
            <person name="Hara Y"/>
            <person name="Yamaguchi K"/>
            <person name="Onimaru K"/>
            <person name="Kadota M"/>
            <person name="Koyanagi M"/>
            <person name="Keeley SD"/>
            <person name="Tatsumi K"/>
            <person name="Tanaka K"/>
            <person name="Motone F"/>
            <person name="Kageyama Y"/>
            <person name="Nozu R"/>
            <person name="Adachi N"/>
            <person name="Nishimura O"/>
            <person name="Nakagawa R"/>
            <person name="Tanegashima C"/>
            <person name="Kiyatake I"/>
            <person name="Matsumoto R"/>
            <person name="Murakumo K"/>
            <person name="Nishida K"/>
            <person name="Terakita A"/>
            <person name="Kuratani S"/>
            <person name="Sato K"/>
            <person name="Hyodo S Kuraku.S."/>
        </authorList>
    </citation>
    <scope>NUCLEOTIDE SEQUENCE [LARGE SCALE GENOMIC DNA]</scope>
</reference>
<evidence type="ECO:0000256" key="10">
    <source>
        <dbReference type="SAM" id="MobiDB-lite"/>
    </source>
</evidence>
<dbReference type="EC" id="2.7.11.1" evidence="1"/>
<gene>
    <name evidence="12" type="ORF">chiPu_0010048</name>
</gene>
<dbReference type="Pfam" id="PF15282">
    <property type="entry name" value="BMP2K_C"/>
    <property type="match status" value="1"/>
</dbReference>
<feature type="region of interest" description="Disordered" evidence="10">
    <location>
        <begin position="588"/>
        <end position="612"/>
    </location>
</feature>
<evidence type="ECO:0000256" key="8">
    <source>
        <dbReference type="ARBA" id="ARBA00047899"/>
    </source>
</evidence>
<feature type="region of interest" description="Disordered" evidence="10">
    <location>
        <begin position="913"/>
        <end position="986"/>
    </location>
</feature>
<evidence type="ECO:0000256" key="5">
    <source>
        <dbReference type="ARBA" id="ARBA00022741"/>
    </source>
</evidence>
<comment type="catalytic activity">
    <reaction evidence="8">
        <text>L-threonyl-[protein] + ATP = O-phospho-L-threonyl-[protein] + ADP + H(+)</text>
        <dbReference type="Rhea" id="RHEA:46608"/>
        <dbReference type="Rhea" id="RHEA-COMP:11060"/>
        <dbReference type="Rhea" id="RHEA-COMP:11605"/>
        <dbReference type="ChEBI" id="CHEBI:15378"/>
        <dbReference type="ChEBI" id="CHEBI:30013"/>
        <dbReference type="ChEBI" id="CHEBI:30616"/>
        <dbReference type="ChEBI" id="CHEBI:61977"/>
        <dbReference type="ChEBI" id="CHEBI:456216"/>
        <dbReference type="EC" id="2.7.11.1"/>
    </reaction>
</comment>
<protein>
    <recommendedName>
        <fullName evidence="1">non-specific serine/threonine protein kinase</fullName>
        <ecNumber evidence="1">2.7.11.1</ecNumber>
    </recommendedName>
</protein>
<dbReference type="OrthoDB" id="2018507at2759"/>
<name>A0A401SMI7_CHIPU</name>
<dbReference type="SMART" id="SM00220">
    <property type="entry name" value="S_TKc"/>
    <property type="match status" value="1"/>
</dbReference>
<dbReference type="InterPro" id="IPR051744">
    <property type="entry name" value="AP2_assoc_SerThr_kinase"/>
</dbReference>
<feature type="compositionally biased region" description="Basic and acidic residues" evidence="10">
    <location>
        <begin position="589"/>
        <end position="612"/>
    </location>
</feature>
<dbReference type="Pfam" id="PF00069">
    <property type="entry name" value="Pkinase"/>
    <property type="match status" value="1"/>
</dbReference>
<dbReference type="Gene3D" id="1.10.510.10">
    <property type="entry name" value="Transferase(Phosphotransferase) domain 1"/>
    <property type="match status" value="1"/>
</dbReference>
<sequence>MKKFSRISKPEGAGYVGAGGGGGGGGGGGSSTGSAANYLGRVFSVGRYQVTVEELIAEGGFSIVFLARTVSGVRCALKRMYVNDAYDLNICKREVTIMKELSGHKNIVGYLDCSITSIGDNVWEVLILMEYCRAGQVVNQMNQRLQTGFAETEVLQIFCDTCEAVARLHQCKTPIIHRDLKVENILLNDNGNYVLCDFGSATHKILNPQVHGVSAVEDEIKKYTTLSYRAPEMINLYGGNSITTKSDIWALGCLLYKLCFFTLPFGESQVAICDGSFTVPDNSKYSQKLHCLMRYMLEPDPTKRPDIYQVSTFAFKLTGKECPLPNIFNVPIPTVLPEPMTASEAAAKKSQTKARFVATARAENGHFFHMAQGTNQQQHRVLQQIQQGDLKQHQLQQLQQQQIVNCQTQKYPQALQPSAQQLQQQQLMMQPMYYQQQQMLPYSAVQVEQHEQAFVQSPVAVPQHSQFQCSQHEYQTTSMAFVSPTSPISHQPAGHYRIQSDVSYGLAFVVTGNNSMQPVGTMTVESSNKSVRPTSLEMDGILNCPPQNISNPPDMSGWNPFGEDNFSNLTEEELLDREFDQLRSYMSGKPERRRTSIETEVEPHPVPHTPVKEDLFGCIPFVSEAGSNGRSEENAPISSTVSEHGFKIDKLGHGVLPLNCQSKEERKNDSNLIMQQDHNKKGQDSDSDFESDPPTPKSSEEEEQEEEGFHSEQGEFIDVEAETFGQRPLLMDSDEDEVDEEEKHSSDSDYEQKEMYTIAEPGLEYNADAESIASAESATALITPPDSPQVKGSKPLQGEVDIFGAVPFVGLHQPAQPSERLESKENFQKMCFKSVSHKEQEEFDVFSNAPFTKKLPQTVQYSQGTLTQTPPISPNDVDMFGSTPFQPIQAIQYTKESNEDVFGHVPFEEITASQLHKMKQRSLQKLSSRQRRTKQESSGGTGKRHHGTPTTTRKPSKPTYRTPERVRRHKKVGRRDSQSSNELLNISDSKENIGVALTDGKEKCQSLPADESLLDPFGAKPFHPQELLRNTQYQGLGDCRGEHLPVANRSRPGSVHGAFLTGEGLTTDDFGAVPFTELVLCTVPQQHSDFDPFGAAPFPSKQ</sequence>
<dbReference type="OMA" id="YPTVMQQ"/>
<dbReference type="PANTHER" id="PTHR47907:SF4">
    <property type="entry name" value="BMP-2-INDUCIBLE PROTEIN KINASE ISOFORM X1"/>
    <property type="match status" value="1"/>
</dbReference>
<dbReference type="EMBL" id="BEZZ01000375">
    <property type="protein sequence ID" value="GCC31588.1"/>
    <property type="molecule type" value="Genomic_DNA"/>
</dbReference>
<evidence type="ECO:0000256" key="1">
    <source>
        <dbReference type="ARBA" id="ARBA00012513"/>
    </source>
</evidence>
<keyword evidence="6" id="KW-0418">Kinase</keyword>
<evidence type="ECO:0000256" key="2">
    <source>
        <dbReference type="ARBA" id="ARBA00022527"/>
    </source>
</evidence>
<dbReference type="GO" id="GO:0005524">
    <property type="term" value="F:ATP binding"/>
    <property type="evidence" value="ECO:0007669"/>
    <property type="project" value="UniProtKB-KW"/>
</dbReference>
<dbReference type="CDD" id="cd14037">
    <property type="entry name" value="STKc_NAK_like"/>
    <property type="match status" value="1"/>
</dbReference>
<evidence type="ECO:0000256" key="4">
    <source>
        <dbReference type="ARBA" id="ARBA00022679"/>
    </source>
</evidence>
<feature type="domain" description="Protein kinase" evidence="11">
    <location>
        <begin position="50"/>
        <end position="316"/>
    </location>
</feature>
<keyword evidence="3" id="KW-0597">Phosphoprotein</keyword>
<dbReference type="InterPro" id="IPR028182">
    <property type="entry name" value="BMP2K_C"/>
</dbReference>
<evidence type="ECO:0000256" key="6">
    <source>
        <dbReference type="ARBA" id="ARBA00022777"/>
    </source>
</evidence>
<keyword evidence="4" id="KW-0808">Transferase</keyword>
<evidence type="ECO:0000313" key="13">
    <source>
        <dbReference type="Proteomes" id="UP000287033"/>
    </source>
</evidence>
<accession>A0A401SMI7</accession>
<dbReference type="GO" id="GO:0004674">
    <property type="term" value="F:protein serine/threonine kinase activity"/>
    <property type="evidence" value="ECO:0007669"/>
    <property type="project" value="UniProtKB-KW"/>
</dbReference>
<dbReference type="FunFam" id="1.10.510.10:FF:000072">
    <property type="entry name" value="AP2 associated kinase 1"/>
    <property type="match status" value="1"/>
</dbReference>
<keyword evidence="2" id="KW-0723">Serine/threonine-protein kinase</keyword>
<organism evidence="12 13">
    <name type="scientific">Chiloscyllium punctatum</name>
    <name type="common">Brownbanded bambooshark</name>
    <name type="synonym">Hemiscyllium punctatum</name>
    <dbReference type="NCBI Taxonomy" id="137246"/>
    <lineage>
        <taxon>Eukaryota</taxon>
        <taxon>Metazoa</taxon>
        <taxon>Chordata</taxon>
        <taxon>Craniata</taxon>
        <taxon>Vertebrata</taxon>
        <taxon>Chondrichthyes</taxon>
        <taxon>Elasmobranchii</taxon>
        <taxon>Galeomorphii</taxon>
        <taxon>Galeoidea</taxon>
        <taxon>Orectolobiformes</taxon>
        <taxon>Hemiscylliidae</taxon>
        <taxon>Chiloscyllium</taxon>
    </lineage>
</organism>
<dbReference type="PROSITE" id="PS00108">
    <property type="entry name" value="PROTEIN_KINASE_ST"/>
    <property type="match status" value="1"/>
</dbReference>